<dbReference type="STRING" id="633194.SAMN05421759_104249"/>
<proteinExistence type="predicted"/>
<evidence type="ECO:0000313" key="2">
    <source>
        <dbReference type="Proteomes" id="UP000186684"/>
    </source>
</evidence>
<accession>A0A1N7MER6</accession>
<dbReference type="PROSITE" id="PS51257">
    <property type="entry name" value="PROKAR_LIPOPROTEIN"/>
    <property type="match status" value="1"/>
</dbReference>
<dbReference type="OrthoDB" id="7864349at2"/>
<dbReference type="EMBL" id="FTOQ01000004">
    <property type="protein sequence ID" value="SIS84479.1"/>
    <property type="molecule type" value="Genomic_DNA"/>
</dbReference>
<dbReference type="Proteomes" id="UP000186684">
    <property type="component" value="Unassembled WGS sequence"/>
</dbReference>
<organism evidence="1 2">
    <name type="scientific">Roseivivax lentus</name>
    <dbReference type="NCBI Taxonomy" id="633194"/>
    <lineage>
        <taxon>Bacteria</taxon>
        <taxon>Pseudomonadati</taxon>
        <taxon>Pseudomonadota</taxon>
        <taxon>Alphaproteobacteria</taxon>
        <taxon>Rhodobacterales</taxon>
        <taxon>Roseobacteraceae</taxon>
        <taxon>Roseivivax</taxon>
    </lineage>
</organism>
<name>A0A1N7MER6_9RHOB</name>
<dbReference type="AlphaFoldDB" id="A0A1N7MER6"/>
<gene>
    <name evidence="1" type="ORF">SAMN05421759_104249</name>
</gene>
<dbReference type="RefSeq" id="WP_076447703.1">
    <property type="nucleotide sequence ID" value="NZ_FTOQ01000004.1"/>
</dbReference>
<reference evidence="2" key="1">
    <citation type="submission" date="2017-01" db="EMBL/GenBank/DDBJ databases">
        <authorList>
            <person name="Varghese N."/>
            <person name="Submissions S."/>
        </authorList>
    </citation>
    <scope>NUCLEOTIDE SEQUENCE [LARGE SCALE GENOMIC DNA]</scope>
    <source>
        <strain evidence="2">DSM 29430</strain>
    </source>
</reference>
<protein>
    <recommendedName>
        <fullName evidence="3">Lipoprotein</fullName>
    </recommendedName>
</protein>
<sequence length="137" mass="14848">MRPALIVLFCLLLGACNTGGPGFARIAPDRVTQDGSTFLFRRNGPLIEAERISPEFLPRFQPVARKAGLAAQTRTGCPVVWIMGDQAMMVLALDCPGGPKPPKMPRSVHWRCDALGTSRPVGERLVSVDFSLSCRKG</sequence>
<evidence type="ECO:0008006" key="3">
    <source>
        <dbReference type="Google" id="ProtNLM"/>
    </source>
</evidence>
<keyword evidence="2" id="KW-1185">Reference proteome</keyword>
<evidence type="ECO:0000313" key="1">
    <source>
        <dbReference type="EMBL" id="SIS84479.1"/>
    </source>
</evidence>